<evidence type="ECO:0000256" key="5">
    <source>
        <dbReference type="ARBA" id="ARBA00022737"/>
    </source>
</evidence>
<dbReference type="SUPFAM" id="SSF103506">
    <property type="entry name" value="Mitochondrial carrier"/>
    <property type="match status" value="1"/>
</dbReference>
<evidence type="ECO:0000256" key="9">
    <source>
        <dbReference type="ARBA" id="ARBA00023136"/>
    </source>
</evidence>
<evidence type="ECO:0000256" key="1">
    <source>
        <dbReference type="ARBA" id="ARBA00004448"/>
    </source>
</evidence>
<evidence type="ECO:0000256" key="7">
    <source>
        <dbReference type="ARBA" id="ARBA00022989"/>
    </source>
</evidence>
<dbReference type="PANTHER" id="PTHR45760">
    <property type="entry name" value="FI19922P1-RELATED"/>
    <property type="match status" value="1"/>
</dbReference>
<protein>
    <submittedName>
        <fullName evidence="13">Mitochondrial carrier protein family protein</fullName>
    </submittedName>
</protein>
<comment type="caution">
    <text evidence="13">The sequence shown here is derived from an EMBL/GenBank/DDBJ whole genome shotgun (WGS) entry which is preliminary data.</text>
</comment>
<dbReference type="Pfam" id="PF00153">
    <property type="entry name" value="Mito_carr"/>
    <property type="match status" value="3"/>
</dbReference>
<name>A0A2P4Z144_9CRYT</name>
<dbReference type="AlphaFoldDB" id="A0A2P4Z144"/>
<dbReference type="InterPro" id="IPR018108">
    <property type="entry name" value="MCP_transmembrane"/>
</dbReference>
<dbReference type="GO" id="GO:0005743">
    <property type="term" value="C:mitochondrial inner membrane"/>
    <property type="evidence" value="ECO:0007669"/>
    <property type="project" value="UniProtKB-SubCell"/>
</dbReference>
<dbReference type="OrthoDB" id="409586at2759"/>
<evidence type="ECO:0000256" key="8">
    <source>
        <dbReference type="ARBA" id="ARBA00023128"/>
    </source>
</evidence>
<keyword evidence="7 12" id="KW-1133">Transmembrane helix</keyword>
<dbReference type="VEuPathDB" id="CryptoDB:CmeUKMEL1_08835"/>
<keyword evidence="9 10" id="KW-0472">Membrane</keyword>
<dbReference type="PRINTS" id="PR00926">
    <property type="entry name" value="MITOCARRIER"/>
</dbReference>
<gene>
    <name evidence="13" type="ORF">CmeUKMEL1_08835</name>
</gene>
<comment type="similarity">
    <text evidence="2 11">Belongs to the mitochondrial carrier (TC 2.A.29) family.</text>
</comment>
<evidence type="ECO:0000256" key="12">
    <source>
        <dbReference type="SAM" id="Phobius"/>
    </source>
</evidence>
<accession>A0A2P4Z144</accession>
<keyword evidence="5" id="KW-0677">Repeat</keyword>
<keyword evidence="3 11" id="KW-0813">Transport</keyword>
<feature type="repeat" description="Solcar" evidence="10">
    <location>
        <begin position="229"/>
        <end position="319"/>
    </location>
</feature>
<dbReference type="Proteomes" id="UP000236928">
    <property type="component" value="Unassembled WGS sequence"/>
</dbReference>
<feature type="repeat" description="Solcar" evidence="10">
    <location>
        <begin position="121"/>
        <end position="217"/>
    </location>
</feature>
<comment type="subcellular location">
    <subcellularLocation>
        <location evidence="1">Mitochondrion inner membrane</location>
        <topology evidence="1">Multi-pass membrane protein</topology>
    </subcellularLocation>
</comment>
<evidence type="ECO:0000256" key="3">
    <source>
        <dbReference type="ARBA" id="ARBA00022448"/>
    </source>
</evidence>
<feature type="transmembrane region" description="Helical" evidence="12">
    <location>
        <begin position="93"/>
        <end position="118"/>
    </location>
</feature>
<dbReference type="InterPro" id="IPR045315">
    <property type="entry name" value="Mtm1-like"/>
</dbReference>
<evidence type="ECO:0000313" key="13">
    <source>
        <dbReference type="EMBL" id="POM83726.1"/>
    </source>
</evidence>
<evidence type="ECO:0000256" key="11">
    <source>
        <dbReference type="RuleBase" id="RU000488"/>
    </source>
</evidence>
<dbReference type="GO" id="GO:1990542">
    <property type="term" value="P:mitochondrial transmembrane transport"/>
    <property type="evidence" value="ECO:0007669"/>
    <property type="project" value="InterPro"/>
</dbReference>
<evidence type="ECO:0000256" key="2">
    <source>
        <dbReference type="ARBA" id="ARBA00006375"/>
    </source>
</evidence>
<evidence type="ECO:0000313" key="14">
    <source>
        <dbReference type="Proteomes" id="UP000236928"/>
    </source>
</evidence>
<evidence type="ECO:0000256" key="4">
    <source>
        <dbReference type="ARBA" id="ARBA00022692"/>
    </source>
</evidence>
<keyword evidence="14" id="KW-1185">Reference proteome</keyword>
<reference evidence="13 14" key="1">
    <citation type="submission" date="2014-04" db="EMBL/GenBank/DDBJ databases">
        <title>Comparative Genomics of Cryptosporidium Species.</title>
        <authorList>
            <person name="Silva J.C."/>
            <person name="Su Q."/>
            <person name="Chalmers R."/>
            <person name="Chibucos M.C."/>
            <person name="Elwin K."/>
            <person name="Godinez A."/>
            <person name="Guo F."/>
            <person name="Huynh K."/>
            <person name="Orvis J."/>
            <person name="Ott S."/>
            <person name="Sadzewicz L."/>
            <person name="Sengamalay N."/>
            <person name="Shetty A."/>
            <person name="Sun M."/>
            <person name="Tallon L."/>
            <person name="Xiao L."/>
            <person name="Zhang H."/>
            <person name="Fraser C.M."/>
            <person name="Zhu G."/>
            <person name="Kissinger J."/>
            <person name="Widmer G."/>
        </authorList>
    </citation>
    <scope>NUCLEOTIDE SEQUENCE [LARGE SCALE GENOMIC DNA]</scope>
    <source>
        <strain evidence="13 14">UKMEL1</strain>
    </source>
</reference>
<dbReference type="PROSITE" id="PS50920">
    <property type="entry name" value="SOLCAR"/>
    <property type="match status" value="2"/>
</dbReference>
<dbReference type="Gene3D" id="1.50.40.10">
    <property type="entry name" value="Mitochondrial carrier domain"/>
    <property type="match status" value="1"/>
</dbReference>
<keyword evidence="8" id="KW-0496">Mitochondrion</keyword>
<evidence type="ECO:0000256" key="6">
    <source>
        <dbReference type="ARBA" id="ARBA00022792"/>
    </source>
</evidence>
<dbReference type="InterPro" id="IPR002067">
    <property type="entry name" value="MCP"/>
</dbReference>
<organism evidence="13 14">
    <name type="scientific">Cryptosporidium meleagridis</name>
    <dbReference type="NCBI Taxonomy" id="93969"/>
    <lineage>
        <taxon>Eukaryota</taxon>
        <taxon>Sar</taxon>
        <taxon>Alveolata</taxon>
        <taxon>Apicomplexa</taxon>
        <taxon>Conoidasida</taxon>
        <taxon>Coccidia</taxon>
        <taxon>Eucoccidiorida</taxon>
        <taxon>Eimeriorina</taxon>
        <taxon>Cryptosporidiidae</taxon>
        <taxon>Cryptosporidium</taxon>
    </lineage>
</organism>
<keyword evidence="6" id="KW-0999">Mitochondrion inner membrane</keyword>
<dbReference type="InterPro" id="IPR023395">
    <property type="entry name" value="MCP_dom_sf"/>
</dbReference>
<dbReference type="PANTHER" id="PTHR45760:SF2">
    <property type="entry name" value="FI19922P1-RELATED"/>
    <property type="match status" value="1"/>
</dbReference>
<sequence>MRSMPLKKDDDKDEPYHGLRSPIGLTFLNGFAVSLACTPLDVIKNYWIYKNSNEIFNREFYANKGLSLHKVPKNTNTLKIIQELYRYKGLRTFWTGLLPTMMFNIPSNIIFFNTYYYFLNAMRFSPSIAGIQARTITTLFVSPMEFIRTRVQAQIGDELFLNINRVGAKVDRHRSFLLDSKRCLNIYQLWSGLWITILRDVPFTAVYWALTEKLRSRIVLRGETDSRPKRTLKLFSIAAFSGTVATLVSHPLDIVKTNIQTHSFNHSLFGKGKISPGRIVSSLFQKRGFQNFYIGVFPRILKIVPSCAISLSLFELCRK</sequence>
<keyword evidence="4 10" id="KW-0812">Transmembrane</keyword>
<dbReference type="EMBL" id="JIBK01000020">
    <property type="protein sequence ID" value="POM83726.1"/>
    <property type="molecule type" value="Genomic_DNA"/>
</dbReference>
<proteinExistence type="inferred from homology"/>
<evidence type="ECO:0000256" key="10">
    <source>
        <dbReference type="PROSITE-ProRule" id="PRU00282"/>
    </source>
</evidence>